<evidence type="ECO:0000313" key="6">
    <source>
        <dbReference type="EMBL" id="MEK8126688.1"/>
    </source>
</evidence>
<comment type="similarity">
    <text evidence="5">Belongs to the creatininase superfamily.</text>
</comment>
<evidence type="ECO:0000256" key="1">
    <source>
        <dbReference type="ARBA" id="ARBA00001947"/>
    </source>
</evidence>
<dbReference type="SUPFAM" id="SSF102215">
    <property type="entry name" value="Creatininase"/>
    <property type="match status" value="1"/>
</dbReference>
<comment type="caution">
    <text evidence="6">The sequence shown here is derived from an EMBL/GenBank/DDBJ whole genome shotgun (WGS) entry which is preliminary data.</text>
</comment>
<evidence type="ECO:0000256" key="5">
    <source>
        <dbReference type="ARBA" id="ARBA00024029"/>
    </source>
</evidence>
<dbReference type="Proteomes" id="UP001469365">
    <property type="component" value="Unassembled WGS sequence"/>
</dbReference>
<dbReference type="PANTHER" id="PTHR35005:SF1">
    <property type="entry name" value="2-AMINO-5-FORMYLAMINO-6-RIBOSYLAMINOPYRIMIDIN-4(3H)-ONE 5'-MONOPHOSPHATE DEFORMYLASE"/>
    <property type="match status" value="1"/>
</dbReference>
<keyword evidence="3" id="KW-0378">Hydrolase</keyword>
<sequence length="257" mass="28378">MATTRRLKEMSWTTFVEHKKHTDLVIIPTGAIEVYGPHLPLGSDTLLAEKLAELVAERVGGIVGPTLEAGDSTVLSEFPGTITIRPESFKAYLGDVLDSLVKWGFTQVLFINGHAGNVPLINQVVNPYRNVSDLRFAQIDGWRLVKSQEDQILEPGPWTHGHAGEAGTSVLLHLYPHLVDESQVKDEVPDHADLFPEIIKYDRLSSKTQSGVIGYPSRATRDKGEALVQKSVDKIVSFLHETWEIAPLQLKKEGSNA</sequence>
<gene>
    <name evidence="6" type="ORF">WMW72_02070</name>
</gene>
<evidence type="ECO:0000313" key="7">
    <source>
        <dbReference type="Proteomes" id="UP001469365"/>
    </source>
</evidence>
<dbReference type="PANTHER" id="PTHR35005">
    <property type="entry name" value="3-DEHYDRO-SCYLLO-INOSOSE HYDROLASE"/>
    <property type="match status" value="1"/>
</dbReference>
<dbReference type="RefSeq" id="WP_341413740.1">
    <property type="nucleotide sequence ID" value="NZ_JBBPCC010000001.1"/>
</dbReference>
<dbReference type="InterPro" id="IPR024087">
    <property type="entry name" value="Creatininase-like_sf"/>
</dbReference>
<dbReference type="Gene3D" id="3.40.50.10310">
    <property type="entry name" value="Creatininase"/>
    <property type="match status" value="1"/>
</dbReference>
<dbReference type="InterPro" id="IPR003785">
    <property type="entry name" value="Creatininase/forma_Hydrolase"/>
</dbReference>
<keyword evidence="4" id="KW-0862">Zinc</keyword>
<evidence type="ECO:0000256" key="2">
    <source>
        <dbReference type="ARBA" id="ARBA00022723"/>
    </source>
</evidence>
<proteinExistence type="inferred from homology"/>
<dbReference type="EMBL" id="JBBPCC010000001">
    <property type="protein sequence ID" value="MEK8126688.1"/>
    <property type="molecule type" value="Genomic_DNA"/>
</dbReference>
<dbReference type="Pfam" id="PF02633">
    <property type="entry name" value="Creatininase"/>
    <property type="match status" value="1"/>
</dbReference>
<comment type="cofactor">
    <cofactor evidence="1">
        <name>Zn(2+)</name>
        <dbReference type="ChEBI" id="CHEBI:29105"/>
    </cofactor>
</comment>
<name>A0ABU9DG25_9BACL</name>
<keyword evidence="2" id="KW-0479">Metal-binding</keyword>
<protein>
    <submittedName>
        <fullName evidence="6">Creatininase family protein</fullName>
    </submittedName>
</protein>
<evidence type="ECO:0000256" key="4">
    <source>
        <dbReference type="ARBA" id="ARBA00022833"/>
    </source>
</evidence>
<keyword evidence="7" id="KW-1185">Reference proteome</keyword>
<reference evidence="6 7" key="1">
    <citation type="submission" date="2024-04" db="EMBL/GenBank/DDBJ databases">
        <title>draft genome sequnece of Paenibacillus filicis.</title>
        <authorList>
            <person name="Kim D.-U."/>
        </authorList>
    </citation>
    <scope>NUCLEOTIDE SEQUENCE [LARGE SCALE GENOMIC DNA]</scope>
    <source>
        <strain evidence="6 7">KACC14197</strain>
    </source>
</reference>
<evidence type="ECO:0000256" key="3">
    <source>
        <dbReference type="ARBA" id="ARBA00022801"/>
    </source>
</evidence>
<accession>A0ABU9DG25</accession>
<organism evidence="6 7">
    <name type="scientific">Paenibacillus filicis</name>
    <dbReference type="NCBI Taxonomy" id="669464"/>
    <lineage>
        <taxon>Bacteria</taxon>
        <taxon>Bacillati</taxon>
        <taxon>Bacillota</taxon>
        <taxon>Bacilli</taxon>
        <taxon>Bacillales</taxon>
        <taxon>Paenibacillaceae</taxon>
        <taxon>Paenibacillus</taxon>
    </lineage>
</organism>